<dbReference type="RefSeq" id="WP_120689187.1">
    <property type="nucleotide sequence ID" value="NZ_RAZT01000006.1"/>
</dbReference>
<evidence type="ECO:0000313" key="4">
    <source>
        <dbReference type="Proteomes" id="UP000275865"/>
    </source>
</evidence>
<evidence type="ECO:0000259" key="2">
    <source>
        <dbReference type="Pfam" id="PF15567"/>
    </source>
</evidence>
<dbReference type="Pfam" id="PF15567">
    <property type="entry name" value="Imm35"/>
    <property type="match status" value="1"/>
</dbReference>
<evidence type="ECO:0000313" key="3">
    <source>
        <dbReference type="EMBL" id="RKN32386.1"/>
    </source>
</evidence>
<keyword evidence="1" id="KW-0732">Signal</keyword>
<proteinExistence type="predicted"/>
<accession>A0A3A9YIM9</accession>
<feature type="domain" description="Immunity protein 35" evidence="2">
    <location>
        <begin position="31"/>
        <end position="66"/>
    </location>
</feature>
<dbReference type="Proteomes" id="UP000275865">
    <property type="component" value="Unassembled WGS sequence"/>
</dbReference>
<organism evidence="3 4">
    <name type="scientific">Micromonospora musae</name>
    <dbReference type="NCBI Taxonomy" id="1894970"/>
    <lineage>
        <taxon>Bacteria</taxon>
        <taxon>Bacillati</taxon>
        <taxon>Actinomycetota</taxon>
        <taxon>Actinomycetes</taxon>
        <taxon>Micromonosporales</taxon>
        <taxon>Micromonosporaceae</taxon>
        <taxon>Micromonospora</taxon>
    </lineage>
</organism>
<sequence length="83" mass="8878">MPTRRSRICWIGWCVRGAAAMSSFALVGSSPTAWVFGCNTRRFLQDMELLASLVGNGPVVVPKSGEPPYLGVSGGPIEDQIQP</sequence>
<dbReference type="InterPro" id="IPR029082">
    <property type="entry name" value="Imm35"/>
</dbReference>
<comment type="caution">
    <text evidence="3">The sequence shown here is derived from an EMBL/GenBank/DDBJ whole genome shotgun (WGS) entry which is preliminary data.</text>
</comment>
<dbReference type="AlphaFoldDB" id="A0A3A9YIM9"/>
<reference evidence="3 4" key="1">
    <citation type="submission" date="2018-09" db="EMBL/GenBank/DDBJ databases">
        <title>Micromonospora sp. nov. MS1-9, isolated from a root of Musa sp.</title>
        <authorList>
            <person name="Kuncharoen N."/>
            <person name="Kudo T."/>
            <person name="Ohkuma M."/>
            <person name="Yuki M."/>
            <person name="Tanasupawat S."/>
        </authorList>
    </citation>
    <scope>NUCLEOTIDE SEQUENCE [LARGE SCALE GENOMIC DNA]</scope>
    <source>
        <strain evidence="3 4">MS1-9</strain>
    </source>
</reference>
<protein>
    <recommendedName>
        <fullName evidence="2">Immunity protein 35 domain-containing protein</fullName>
    </recommendedName>
</protein>
<evidence type="ECO:0000256" key="1">
    <source>
        <dbReference type="SAM" id="SignalP"/>
    </source>
</evidence>
<gene>
    <name evidence="3" type="ORF">D7044_14180</name>
</gene>
<dbReference type="EMBL" id="RAZT01000006">
    <property type="protein sequence ID" value="RKN32386.1"/>
    <property type="molecule type" value="Genomic_DNA"/>
</dbReference>
<feature type="signal peptide" evidence="1">
    <location>
        <begin position="1"/>
        <end position="25"/>
    </location>
</feature>
<name>A0A3A9YIM9_9ACTN</name>
<feature type="chain" id="PRO_5039129178" description="Immunity protein 35 domain-containing protein" evidence="1">
    <location>
        <begin position="26"/>
        <end position="83"/>
    </location>
</feature>